<dbReference type="EMBL" id="LXQA010141704">
    <property type="protein sequence ID" value="MCI24476.1"/>
    <property type="molecule type" value="Genomic_DNA"/>
</dbReference>
<name>A0A392QLS0_9FABA</name>
<dbReference type="Proteomes" id="UP000265520">
    <property type="component" value="Unassembled WGS sequence"/>
</dbReference>
<dbReference type="AlphaFoldDB" id="A0A392QLS0"/>
<protein>
    <submittedName>
        <fullName evidence="1">Ribosomal protein S3</fullName>
    </submittedName>
</protein>
<keyword evidence="1" id="KW-0689">Ribosomal protein</keyword>
<evidence type="ECO:0000313" key="1">
    <source>
        <dbReference type="EMBL" id="MCI24476.1"/>
    </source>
</evidence>
<sequence length="105" mass="12013">MFDASWGFLCNCEVTGRRTLAPRPPSNRGWKNFLPKWNRWNALLPTKYYDRSPSTTKNLSKLLWVNGAFKHLKYVGAVNDIAFLDKPSLNQVSVRALSSPVPLFE</sequence>
<comment type="caution">
    <text evidence="1">The sequence shown here is derived from an EMBL/GenBank/DDBJ whole genome shotgun (WGS) entry which is preliminary data.</text>
</comment>
<keyword evidence="1" id="KW-0687">Ribonucleoprotein</keyword>
<reference evidence="1 2" key="1">
    <citation type="journal article" date="2018" name="Front. Plant Sci.">
        <title>Red Clover (Trifolium pratense) and Zigzag Clover (T. medium) - A Picture of Genomic Similarities and Differences.</title>
        <authorList>
            <person name="Dluhosova J."/>
            <person name="Istvanek J."/>
            <person name="Nedelnik J."/>
            <person name="Repkova J."/>
        </authorList>
    </citation>
    <scope>NUCLEOTIDE SEQUENCE [LARGE SCALE GENOMIC DNA]</scope>
    <source>
        <strain evidence="2">cv. 10/8</strain>
        <tissue evidence="1">Leaf</tissue>
    </source>
</reference>
<proteinExistence type="predicted"/>
<keyword evidence="2" id="KW-1185">Reference proteome</keyword>
<evidence type="ECO:0000313" key="2">
    <source>
        <dbReference type="Proteomes" id="UP000265520"/>
    </source>
</evidence>
<accession>A0A392QLS0</accession>
<organism evidence="1 2">
    <name type="scientific">Trifolium medium</name>
    <dbReference type="NCBI Taxonomy" id="97028"/>
    <lineage>
        <taxon>Eukaryota</taxon>
        <taxon>Viridiplantae</taxon>
        <taxon>Streptophyta</taxon>
        <taxon>Embryophyta</taxon>
        <taxon>Tracheophyta</taxon>
        <taxon>Spermatophyta</taxon>
        <taxon>Magnoliopsida</taxon>
        <taxon>eudicotyledons</taxon>
        <taxon>Gunneridae</taxon>
        <taxon>Pentapetalae</taxon>
        <taxon>rosids</taxon>
        <taxon>fabids</taxon>
        <taxon>Fabales</taxon>
        <taxon>Fabaceae</taxon>
        <taxon>Papilionoideae</taxon>
        <taxon>50 kb inversion clade</taxon>
        <taxon>NPAAA clade</taxon>
        <taxon>Hologalegina</taxon>
        <taxon>IRL clade</taxon>
        <taxon>Trifolieae</taxon>
        <taxon>Trifolium</taxon>
    </lineage>
</organism>
<dbReference type="GO" id="GO:0005840">
    <property type="term" value="C:ribosome"/>
    <property type="evidence" value="ECO:0007669"/>
    <property type="project" value="UniProtKB-KW"/>
</dbReference>